<dbReference type="InterPro" id="IPR012577">
    <property type="entry name" value="NIPSNAP"/>
</dbReference>
<dbReference type="Gene3D" id="3.30.70.100">
    <property type="match status" value="2"/>
</dbReference>
<dbReference type="RefSeq" id="WP_183585935.1">
    <property type="nucleotide sequence ID" value="NZ_JACHCA010000002.1"/>
</dbReference>
<gene>
    <name evidence="2" type="ORF">HDF22_000914</name>
</gene>
<dbReference type="Proteomes" id="UP000548326">
    <property type="component" value="Unassembled WGS sequence"/>
</dbReference>
<name>A0A841J6J3_9SPHI</name>
<dbReference type="EMBL" id="JACHCA010000002">
    <property type="protein sequence ID" value="MBB6126809.1"/>
    <property type="molecule type" value="Genomic_DNA"/>
</dbReference>
<dbReference type="Pfam" id="PF07978">
    <property type="entry name" value="NIPSNAP"/>
    <property type="match status" value="1"/>
</dbReference>
<feature type="domain" description="NIPSNAP" evidence="1">
    <location>
        <begin position="159"/>
        <end position="262"/>
    </location>
</feature>
<protein>
    <recommendedName>
        <fullName evidence="1">NIPSNAP domain-containing protein</fullName>
    </recommendedName>
</protein>
<dbReference type="SUPFAM" id="SSF54909">
    <property type="entry name" value="Dimeric alpha+beta barrel"/>
    <property type="match status" value="1"/>
</dbReference>
<reference evidence="2 3" key="1">
    <citation type="submission" date="2020-08" db="EMBL/GenBank/DDBJ databases">
        <title>Genomic Encyclopedia of Type Strains, Phase IV (KMG-V): Genome sequencing to study the core and pangenomes of soil and plant-associated prokaryotes.</title>
        <authorList>
            <person name="Whitman W."/>
        </authorList>
    </citation>
    <scope>NUCLEOTIDE SEQUENCE [LARGE SCALE GENOMIC DNA]</scope>
    <source>
        <strain evidence="2 3">MP601</strain>
    </source>
</reference>
<accession>A0A841J6J3</accession>
<proteinExistence type="predicted"/>
<evidence type="ECO:0000313" key="2">
    <source>
        <dbReference type="EMBL" id="MBB6126809.1"/>
    </source>
</evidence>
<dbReference type="InterPro" id="IPR011008">
    <property type="entry name" value="Dimeric_a/b-barrel"/>
</dbReference>
<evidence type="ECO:0000259" key="1">
    <source>
        <dbReference type="Pfam" id="PF07978"/>
    </source>
</evidence>
<comment type="caution">
    <text evidence="2">The sequence shown here is derived from an EMBL/GenBank/DDBJ whole genome shotgun (WGS) entry which is preliminary data.</text>
</comment>
<organism evidence="2 3">
    <name type="scientific">Mucilaginibacter lappiensis</name>
    <dbReference type="NCBI Taxonomy" id="354630"/>
    <lineage>
        <taxon>Bacteria</taxon>
        <taxon>Pseudomonadati</taxon>
        <taxon>Bacteroidota</taxon>
        <taxon>Sphingobacteriia</taxon>
        <taxon>Sphingobacteriales</taxon>
        <taxon>Sphingobacteriaceae</taxon>
        <taxon>Mucilaginibacter</taxon>
    </lineage>
</organism>
<evidence type="ECO:0000313" key="3">
    <source>
        <dbReference type="Proteomes" id="UP000548326"/>
    </source>
</evidence>
<dbReference type="AlphaFoldDB" id="A0A841J6J3"/>
<sequence length="264" mass="30487">MKSLYQTRYSLFTVILFFMLGLSASSALAAKRFYYQLKVYHYKTTTQEGRIERYLEQAYVPAMHRAGVKNVGVFKPVKQDTADMRIYVFTPFSTFDKLVNIDKKLQGDTEYLTNGDDYINAGYKDVPYTRIETIVLQAFPGMPSPAVPNLTGAKADRVYELRSYESATEKYNFNKVRMFNTGDEVGLFKRLGFNAVFYSEVIAGSHMPNLMYMTTFNNKADRDKHWETFSNDAYWKSLSSKPEYQNNVSHADIIFLYPAAYSDF</sequence>